<dbReference type="AlphaFoldDB" id="A0A9D4JBP3"/>
<accession>A0A9D4JBP3</accession>
<evidence type="ECO:0000313" key="1">
    <source>
        <dbReference type="EMBL" id="KAH3805865.1"/>
    </source>
</evidence>
<sequence>MSVRHSSFCTIKSFELHSVPDGNIEAYWSDLFDAKSHVRTLKSIKKLIFGQCFFQVCRCRGYARLFSLRMSCPSSPKVSDAFCLRSRNCTLYSSVWLGGAKRSSRACNSESKSLELCARFPNTPCAWPRNDTAKYNPLSL</sequence>
<comment type="caution">
    <text evidence="1">The sequence shown here is derived from an EMBL/GenBank/DDBJ whole genome shotgun (WGS) entry which is preliminary data.</text>
</comment>
<dbReference type="EMBL" id="JAIWYP010000006">
    <property type="protein sequence ID" value="KAH3805865.1"/>
    <property type="molecule type" value="Genomic_DNA"/>
</dbReference>
<name>A0A9D4JBP3_DREPO</name>
<protein>
    <submittedName>
        <fullName evidence="1">Uncharacterized protein</fullName>
    </submittedName>
</protein>
<proteinExistence type="predicted"/>
<reference evidence="1" key="1">
    <citation type="journal article" date="2019" name="bioRxiv">
        <title>The Genome of the Zebra Mussel, Dreissena polymorpha: A Resource for Invasive Species Research.</title>
        <authorList>
            <person name="McCartney M.A."/>
            <person name="Auch B."/>
            <person name="Kono T."/>
            <person name="Mallez S."/>
            <person name="Zhang Y."/>
            <person name="Obille A."/>
            <person name="Becker A."/>
            <person name="Abrahante J.E."/>
            <person name="Garbe J."/>
            <person name="Badalamenti J.P."/>
            <person name="Herman A."/>
            <person name="Mangelson H."/>
            <person name="Liachko I."/>
            <person name="Sullivan S."/>
            <person name="Sone E.D."/>
            <person name="Koren S."/>
            <person name="Silverstein K.A.T."/>
            <person name="Beckman K.B."/>
            <person name="Gohl D.M."/>
        </authorList>
    </citation>
    <scope>NUCLEOTIDE SEQUENCE</scope>
    <source>
        <strain evidence="1">Duluth1</strain>
        <tissue evidence="1">Whole animal</tissue>
    </source>
</reference>
<reference evidence="1" key="2">
    <citation type="submission" date="2020-11" db="EMBL/GenBank/DDBJ databases">
        <authorList>
            <person name="McCartney M.A."/>
            <person name="Auch B."/>
            <person name="Kono T."/>
            <person name="Mallez S."/>
            <person name="Becker A."/>
            <person name="Gohl D.M."/>
            <person name="Silverstein K.A.T."/>
            <person name="Koren S."/>
            <person name="Bechman K.B."/>
            <person name="Herman A."/>
            <person name="Abrahante J.E."/>
            <person name="Garbe J."/>
        </authorList>
    </citation>
    <scope>NUCLEOTIDE SEQUENCE</scope>
    <source>
        <strain evidence="1">Duluth1</strain>
        <tissue evidence="1">Whole animal</tissue>
    </source>
</reference>
<dbReference type="Proteomes" id="UP000828390">
    <property type="component" value="Unassembled WGS sequence"/>
</dbReference>
<gene>
    <name evidence="1" type="ORF">DPMN_134175</name>
</gene>
<organism evidence="1 2">
    <name type="scientific">Dreissena polymorpha</name>
    <name type="common">Zebra mussel</name>
    <name type="synonym">Mytilus polymorpha</name>
    <dbReference type="NCBI Taxonomy" id="45954"/>
    <lineage>
        <taxon>Eukaryota</taxon>
        <taxon>Metazoa</taxon>
        <taxon>Spiralia</taxon>
        <taxon>Lophotrochozoa</taxon>
        <taxon>Mollusca</taxon>
        <taxon>Bivalvia</taxon>
        <taxon>Autobranchia</taxon>
        <taxon>Heteroconchia</taxon>
        <taxon>Euheterodonta</taxon>
        <taxon>Imparidentia</taxon>
        <taxon>Neoheterodontei</taxon>
        <taxon>Myida</taxon>
        <taxon>Dreissenoidea</taxon>
        <taxon>Dreissenidae</taxon>
        <taxon>Dreissena</taxon>
    </lineage>
</organism>
<evidence type="ECO:0000313" key="2">
    <source>
        <dbReference type="Proteomes" id="UP000828390"/>
    </source>
</evidence>
<keyword evidence="2" id="KW-1185">Reference proteome</keyword>